<reference evidence="3" key="2">
    <citation type="submission" date="2020-09" db="EMBL/GenBank/DDBJ databases">
        <authorList>
            <person name="Sun Q."/>
            <person name="Zhou Y."/>
        </authorList>
    </citation>
    <scope>NUCLEOTIDE SEQUENCE</scope>
    <source>
        <strain evidence="3">CGMCC 1.15178</strain>
    </source>
</reference>
<gene>
    <name evidence="3" type="ORF">GCM10010911_15910</name>
</gene>
<dbReference type="GO" id="GO:0000166">
    <property type="term" value="F:nucleotide binding"/>
    <property type="evidence" value="ECO:0007669"/>
    <property type="project" value="InterPro"/>
</dbReference>
<dbReference type="InterPro" id="IPR000683">
    <property type="entry name" value="Gfo/Idh/MocA-like_OxRdtase_N"/>
</dbReference>
<dbReference type="SUPFAM" id="SSF51735">
    <property type="entry name" value="NAD(P)-binding Rossmann-fold domains"/>
    <property type="match status" value="1"/>
</dbReference>
<protein>
    <submittedName>
        <fullName evidence="3">Oxidoreductase</fullName>
    </submittedName>
</protein>
<organism evidence="3 4">
    <name type="scientific">Paenibacillus nasutitermitis</name>
    <dbReference type="NCBI Taxonomy" id="1652958"/>
    <lineage>
        <taxon>Bacteria</taxon>
        <taxon>Bacillati</taxon>
        <taxon>Bacillota</taxon>
        <taxon>Bacilli</taxon>
        <taxon>Bacillales</taxon>
        <taxon>Paenibacillaceae</taxon>
        <taxon>Paenibacillus</taxon>
    </lineage>
</organism>
<dbReference type="PANTHER" id="PTHR43708">
    <property type="entry name" value="CONSERVED EXPRESSED OXIDOREDUCTASE (EUROFUNG)"/>
    <property type="match status" value="1"/>
</dbReference>
<evidence type="ECO:0000313" key="3">
    <source>
        <dbReference type="EMBL" id="GGD58878.1"/>
    </source>
</evidence>
<evidence type="ECO:0000313" key="4">
    <source>
        <dbReference type="Proteomes" id="UP000612456"/>
    </source>
</evidence>
<dbReference type="InterPro" id="IPR055170">
    <property type="entry name" value="GFO_IDH_MocA-like_dom"/>
</dbReference>
<reference evidence="3" key="1">
    <citation type="journal article" date="2014" name="Int. J. Syst. Evol. Microbiol.">
        <title>Complete genome sequence of Corynebacterium casei LMG S-19264T (=DSM 44701T), isolated from a smear-ripened cheese.</title>
        <authorList>
            <consortium name="US DOE Joint Genome Institute (JGI-PGF)"/>
            <person name="Walter F."/>
            <person name="Albersmeier A."/>
            <person name="Kalinowski J."/>
            <person name="Ruckert C."/>
        </authorList>
    </citation>
    <scope>NUCLEOTIDE SEQUENCE</scope>
    <source>
        <strain evidence="3">CGMCC 1.15178</strain>
    </source>
</reference>
<proteinExistence type="predicted"/>
<dbReference type="InterPro" id="IPR036291">
    <property type="entry name" value="NAD(P)-bd_dom_sf"/>
</dbReference>
<sequence>MEMVENKKLRGAVIGYGGAFNMGKHHGIQMMNAGIDFVAACDMDADRMEQAKADFPGIRTYLSVDDLLREPDIDLVTVITPHNTHAPLAEQIINSGKHCILEKPMCIKAQDADRLVHLAQQKGVMLSVFHNRRWDGWYLTVKDLIDKDILGDIFQVEMYMGGYDKPGPWWRSIKEVSGGVFYDWGAHYIDYLLGIVPGKIKSVRGYVHNRVWHEITNEDHIDSHIEFESGAVAHIEISTIAYAGKAAMRILGTKGAVVDTSLWDGKITLFTDINGVKVESDINCMKDSHDAYYQNIAAHLYRGEELIVKPEEARRIIAILETTEHSAAAGRELELPYENIDVLKAN</sequence>
<evidence type="ECO:0000259" key="2">
    <source>
        <dbReference type="Pfam" id="PF22725"/>
    </source>
</evidence>
<dbReference type="Pfam" id="PF22725">
    <property type="entry name" value="GFO_IDH_MocA_C3"/>
    <property type="match status" value="1"/>
</dbReference>
<dbReference type="Gene3D" id="3.40.50.720">
    <property type="entry name" value="NAD(P)-binding Rossmann-like Domain"/>
    <property type="match status" value="1"/>
</dbReference>
<dbReference type="SUPFAM" id="SSF55347">
    <property type="entry name" value="Glyceraldehyde-3-phosphate dehydrogenase-like, C-terminal domain"/>
    <property type="match status" value="1"/>
</dbReference>
<comment type="caution">
    <text evidence="3">The sequence shown here is derived from an EMBL/GenBank/DDBJ whole genome shotgun (WGS) entry which is preliminary data.</text>
</comment>
<dbReference type="EMBL" id="BMHP01000001">
    <property type="protein sequence ID" value="GGD58878.1"/>
    <property type="molecule type" value="Genomic_DNA"/>
</dbReference>
<dbReference type="InterPro" id="IPR051317">
    <property type="entry name" value="Gfo/Idh/MocA_oxidoreduct"/>
</dbReference>
<accession>A0A916YS48</accession>
<feature type="domain" description="Gfo/Idh/MocA-like oxidoreductase N-terminal" evidence="1">
    <location>
        <begin position="10"/>
        <end position="130"/>
    </location>
</feature>
<dbReference type="PANTHER" id="PTHR43708:SF8">
    <property type="entry name" value="OXIDOREDUCTASE"/>
    <property type="match status" value="1"/>
</dbReference>
<dbReference type="Pfam" id="PF01408">
    <property type="entry name" value="GFO_IDH_MocA"/>
    <property type="match status" value="1"/>
</dbReference>
<dbReference type="AlphaFoldDB" id="A0A916YS48"/>
<dbReference type="Gene3D" id="3.30.360.10">
    <property type="entry name" value="Dihydrodipicolinate Reductase, domain 2"/>
    <property type="match status" value="1"/>
</dbReference>
<evidence type="ECO:0000259" key="1">
    <source>
        <dbReference type="Pfam" id="PF01408"/>
    </source>
</evidence>
<dbReference type="Proteomes" id="UP000612456">
    <property type="component" value="Unassembled WGS sequence"/>
</dbReference>
<name>A0A916YS48_9BACL</name>
<feature type="domain" description="GFO/IDH/MocA-like oxidoreductase" evidence="2">
    <location>
        <begin position="138"/>
        <end position="257"/>
    </location>
</feature>
<keyword evidence="4" id="KW-1185">Reference proteome</keyword>